<name>A0A4Q7S6N8_9BURK</name>
<keyword evidence="3" id="KW-0175">Coiled coil</keyword>
<dbReference type="Proteomes" id="UP000291078">
    <property type="component" value="Unassembled WGS sequence"/>
</dbReference>
<dbReference type="NCBIfam" id="TIGR01845">
    <property type="entry name" value="outer_NodT"/>
    <property type="match status" value="1"/>
</dbReference>
<accession>A0A4Q7S6N8</accession>
<dbReference type="Gene3D" id="1.20.1600.10">
    <property type="entry name" value="Outer membrane efflux proteins (OEP)"/>
    <property type="match status" value="1"/>
</dbReference>
<comment type="caution">
    <text evidence="5">The sequence shown here is derived from an EMBL/GenBank/DDBJ whole genome shotgun (WGS) entry which is preliminary data.</text>
</comment>
<evidence type="ECO:0000313" key="5">
    <source>
        <dbReference type="EMBL" id="RZT41527.1"/>
    </source>
</evidence>
<dbReference type="EMBL" id="SGXM01000001">
    <property type="protein sequence ID" value="RZT41527.1"/>
    <property type="molecule type" value="Genomic_DNA"/>
</dbReference>
<dbReference type="SUPFAM" id="SSF56954">
    <property type="entry name" value="Outer membrane efflux proteins (OEP)"/>
    <property type="match status" value="1"/>
</dbReference>
<keyword evidence="2" id="KW-0472">Membrane</keyword>
<keyword evidence="2 5" id="KW-0449">Lipoprotein</keyword>
<dbReference type="RefSeq" id="WP_130389555.1">
    <property type="nucleotide sequence ID" value="NZ_SGXM01000001.1"/>
</dbReference>
<evidence type="ECO:0000256" key="3">
    <source>
        <dbReference type="SAM" id="Coils"/>
    </source>
</evidence>
<dbReference type="PANTHER" id="PTHR30203">
    <property type="entry name" value="OUTER MEMBRANE CATION EFFLUX PROTEIN"/>
    <property type="match status" value="1"/>
</dbReference>
<comment type="similarity">
    <text evidence="1 2">Belongs to the outer membrane factor (OMF) (TC 1.B.17) family.</text>
</comment>
<feature type="coiled-coil region" evidence="3">
    <location>
        <begin position="232"/>
        <end position="259"/>
    </location>
</feature>
<reference evidence="5 6" key="1">
    <citation type="journal article" date="2015" name="Stand. Genomic Sci.">
        <title>Genomic Encyclopedia of Bacterial and Archaeal Type Strains, Phase III: the genomes of soil and plant-associated and newly described type strains.</title>
        <authorList>
            <person name="Whitman W.B."/>
            <person name="Woyke T."/>
            <person name="Klenk H.P."/>
            <person name="Zhou Y."/>
            <person name="Lilburn T.G."/>
            <person name="Beck B.J."/>
            <person name="De Vos P."/>
            <person name="Vandamme P."/>
            <person name="Eisen J.A."/>
            <person name="Garrity G."/>
            <person name="Hugenholtz P."/>
            <person name="Kyrpides N.C."/>
        </authorList>
    </citation>
    <scope>NUCLEOTIDE SEQUENCE [LARGE SCALE GENOMIC DNA]</scope>
    <source>
        <strain evidence="5 6">ASC-9842</strain>
    </source>
</reference>
<proteinExistence type="inferred from homology"/>
<comment type="subcellular location">
    <subcellularLocation>
        <location evidence="2">Cell membrane</location>
        <topology evidence="2">Lipid-anchor</topology>
    </subcellularLocation>
</comment>
<dbReference type="GO" id="GO:0015562">
    <property type="term" value="F:efflux transmembrane transporter activity"/>
    <property type="evidence" value="ECO:0007669"/>
    <property type="project" value="InterPro"/>
</dbReference>
<dbReference type="Pfam" id="PF02321">
    <property type="entry name" value="OEP"/>
    <property type="match status" value="2"/>
</dbReference>
<organism evidence="5 6">
    <name type="scientific">Cupriavidus agavae</name>
    <dbReference type="NCBI Taxonomy" id="1001822"/>
    <lineage>
        <taxon>Bacteria</taxon>
        <taxon>Pseudomonadati</taxon>
        <taxon>Pseudomonadota</taxon>
        <taxon>Betaproteobacteria</taxon>
        <taxon>Burkholderiales</taxon>
        <taxon>Burkholderiaceae</taxon>
        <taxon>Cupriavidus</taxon>
    </lineage>
</organism>
<feature type="compositionally biased region" description="Low complexity" evidence="4">
    <location>
        <begin position="482"/>
        <end position="504"/>
    </location>
</feature>
<dbReference type="GO" id="GO:0005886">
    <property type="term" value="C:plasma membrane"/>
    <property type="evidence" value="ECO:0007669"/>
    <property type="project" value="UniProtKB-SubCell"/>
</dbReference>
<dbReference type="PANTHER" id="PTHR30203:SF33">
    <property type="entry name" value="BLR4455 PROTEIN"/>
    <property type="match status" value="1"/>
</dbReference>
<evidence type="ECO:0000313" key="6">
    <source>
        <dbReference type="Proteomes" id="UP000291078"/>
    </source>
</evidence>
<gene>
    <name evidence="5" type="ORF">EV147_0520</name>
</gene>
<evidence type="ECO:0000256" key="4">
    <source>
        <dbReference type="SAM" id="MobiDB-lite"/>
    </source>
</evidence>
<protein>
    <submittedName>
        <fullName evidence="5">NodT family efflux transporter outer membrane factor (OMF) lipoprotein</fullName>
    </submittedName>
</protein>
<dbReference type="InterPro" id="IPR003423">
    <property type="entry name" value="OMP_efflux"/>
</dbReference>
<dbReference type="AlphaFoldDB" id="A0A4Q7S6N8"/>
<keyword evidence="6" id="KW-1185">Reference proteome</keyword>
<dbReference type="Gene3D" id="2.20.200.10">
    <property type="entry name" value="Outer membrane efflux proteins (OEP)"/>
    <property type="match status" value="1"/>
</dbReference>
<feature type="coiled-coil region" evidence="3">
    <location>
        <begin position="393"/>
        <end position="420"/>
    </location>
</feature>
<keyword evidence="2" id="KW-0564">Palmitate</keyword>
<sequence length="504" mass="54408">MPNVNRSPDTPFAPRRTLRRAAALLTVAMAAGWLAGCAGFRPPEYKRPDVPGKAGWTPSESVTVSPAETIVPEWWKGFGDPYLDQLVARALSGNFDIKVLAARIRVANAQIAEARAGALPVFDIGAGLDVTKTTGQAVSRTYNLGGTVNWDIDVWGKVEKGVQAQAAEYRATEADWRAGYLALASDVSVTYFTILLLDEQVEQQRRTLGRNTDILGTYKAMLANGLIPQIRVMQQQAEINRLTKDLIELQRSRNVAENALATLVGVPAGELKVPPGRLQDRIRLPVVPAGLPSQLLARRPDIIAAEYRVLAAYNLVGQARLAQLPSISLTARGGTASFALSDLMKSFTFGFMPSINLPMLDPSVRARVKTTEANIGVVENEYGRTVMTAFEEVESALVNVDAHKKQRIELQQQVDQLRVVGTQIDAQAREGIVSQLEVFESERSLLSAQQSLLAVHQQILADTVTLYKALGGGWPDVDVRNAPLADGPAPTAGPAPAGAPNAAR</sequence>
<keyword evidence="2" id="KW-0812">Transmembrane</keyword>
<dbReference type="InterPro" id="IPR010131">
    <property type="entry name" value="MdtP/NodT-like"/>
</dbReference>
<keyword evidence="2" id="KW-1134">Transmembrane beta strand</keyword>
<evidence type="ECO:0000256" key="1">
    <source>
        <dbReference type="ARBA" id="ARBA00007613"/>
    </source>
</evidence>
<evidence type="ECO:0000256" key="2">
    <source>
        <dbReference type="RuleBase" id="RU362097"/>
    </source>
</evidence>
<feature type="region of interest" description="Disordered" evidence="4">
    <location>
        <begin position="481"/>
        <end position="504"/>
    </location>
</feature>
<dbReference type="OrthoDB" id="9770517at2"/>